<proteinExistence type="predicted"/>
<name>A0A8H7VN66_9FUNG</name>
<comment type="caution">
    <text evidence="1">The sequence shown here is derived from an EMBL/GenBank/DDBJ whole genome shotgun (WGS) entry which is preliminary data.</text>
</comment>
<protein>
    <submittedName>
        <fullName evidence="1">Uncharacterized protein</fullName>
    </submittedName>
</protein>
<accession>A0A8H7VN66</accession>
<organism evidence="1 2">
    <name type="scientific">Circinella minor</name>
    <dbReference type="NCBI Taxonomy" id="1195481"/>
    <lineage>
        <taxon>Eukaryota</taxon>
        <taxon>Fungi</taxon>
        <taxon>Fungi incertae sedis</taxon>
        <taxon>Mucoromycota</taxon>
        <taxon>Mucoromycotina</taxon>
        <taxon>Mucoromycetes</taxon>
        <taxon>Mucorales</taxon>
        <taxon>Lichtheimiaceae</taxon>
        <taxon>Circinella</taxon>
    </lineage>
</organism>
<dbReference type="Proteomes" id="UP000646827">
    <property type="component" value="Unassembled WGS sequence"/>
</dbReference>
<evidence type="ECO:0000313" key="2">
    <source>
        <dbReference type="Proteomes" id="UP000646827"/>
    </source>
</evidence>
<reference evidence="1 2" key="1">
    <citation type="submission" date="2020-12" db="EMBL/GenBank/DDBJ databases">
        <title>Metabolic potential, ecology and presence of endohyphal bacteria is reflected in genomic diversity of Mucoromycotina.</title>
        <authorList>
            <person name="Muszewska A."/>
            <person name="Okrasinska A."/>
            <person name="Steczkiewicz K."/>
            <person name="Drgas O."/>
            <person name="Orlowska M."/>
            <person name="Perlinska-Lenart U."/>
            <person name="Aleksandrzak-Piekarczyk T."/>
            <person name="Szatraj K."/>
            <person name="Zielenkiewicz U."/>
            <person name="Pilsyk S."/>
            <person name="Malc E."/>
            <person name="Mieczkowski P."/>
            <person name="Kruszewska J.S."/>
            <person name="Biernat P."/>
            <person name="Pawlowska J."/>
        </authorList>
    </citation>
    <scope>NUCLEOTIDE SEQUENCE [LARGE SCALE GENOMIC DNA]</scope>
    <source>
        <strain evidence="1 2">CBS 142.35</strain>
    </source>
</reference>
<sequence length="11" mass="1240">MKIVKLGSNIH</sequence>
<gene>
    <name evidence="1" type="ORF">INT45_012463</name>
</gene>
<dbReference type="EMBL" id="JAEPRB010000129">
    <property type="protein sequence ID" value="KAG2220794.1"/>
    <property type="molecule type" value="Genomic_DNA"/>
</dbReference>
<evidence type="ECO:0000313" key="1">
    <source>
        <dbReference type="EMBL" id="KAG2220794.1"/>
    </source>
</evidence>
<keyword evidence="2" id="KW-1185">Reference proteome</keyword>